<evidence type="ECO:0000313" key="2">
    <source>
        <dbReference type="EMBL" id="EWH32566.1"/>
    </source>
</evidence>
<feature type="transmembrane region" description="Helical" evidence="1">
    <location>
        <begin position="41"/>
        <end position="59"/>
    </location>
</feature>
<proteinExistence type="predicted"/>
<evidence type="ECO:0000313" key="3">
    <source>
        <dbReference type="Proteomes" id="UP000023555"/>
    </source>
</evidence>
<dbReference type="OrthoDB" id="2736313at2"/>
<keyword evidence="1" id="KW-0812">Transmembrane</keyword>
<accession>W7S2X4</accession>
<keyword evidence="1" id="KW-1133">Transmembrane helix</keyword>
<protein>
    <submittedName>
        <fullName evidence="2">Uncharacterized protein</fullName>
    </submittedName>
</protein>
<evidence type="ECO:0000256" key="1">
    <source>
        <dbReference type="SAM" id="Phobius"/>
    </source>
</evidence>
<reference evidence="2 3" key="1">
    <citation type="journal article" date="2015" name="Stand. Genomic Sci.">
        <title>Genome sequence and description of the mosquitocidal and heavy metal tolerant strain Lysinibacillus sphaericus CBAM5.</title>
        <authorList>
            <person name="Pena-Montenegro T.D."/>
            <person name="Lozano L."/>
            <person name="Dussan J."/>
        </authorList>
    </citation>
    <scope>NUCLEOTIDE SEQUENCE [LARGE SCALE GENOMIC DNA]</scope>
    <source>
        <strain evidence="2">CBAM5</strain>
    </source>
</reference>
<keyword evidence="1" id="KW-0472">Membrane</keyword>
<dbReference type="EMBL" id="AYKQ01000009">
    <property type="protein sequence ID" value="EWH32566.1"/>
    <property type="molecule type" value="Genomic_DNA"/>
</dbReference>
<comment type="caution">
    <text evidence="2">The sequence shown here is derived from an EMBL/GenBank/DDBJ whole genome shotgun (WGS) entry which is preliminary data.</text>
</comment>
<name>W7S2X4_LYSSH</name>
<gene>
    <name evidence="2" type="ORF">P799_10595</name>
</gene>
<dbReference type="AlphaFoldDB" id="W7S2X4"/>
<sequence length="66" mass="7545">MKTQYSIIKHIIFILAALLISSGMGRLTGSLDYNSLIPNKYVAILFFFIGLSVMSFSYLRKPRKEK</sequence>
<organism evidence="2 3">
    <name type="scientific">Lysinibacillus sphaericus CBAM5</name>
    <dbReference type="NCBI Taxonomy" id="1400869"/>
    <lineage>
        <taxon>Bacteria</taxon>
        <taxon>Bacillati</taxon>
        <taxon>Bacillota</taxon>
        <taxon>Bacilli</taxon>
        <taxon>Bacillales</taxon>
        <taxon>Bacillaceae</taxon>
        <taxon>Lysinibacillus</taxon>
    </lineage>
</organism>
<dbReference type="HOGENOM" id="CLU_2825999_0_0_9"/>
<dbReference type="Proteomes" id="UP000023555">
    <property type="component" value="Unassembled WGS sequence"/>
</dbReference>